<keyword evidence="2" id="KW-0732">Signal</keyword>
<keyword evidence="4" id="KW-1185">Reference proteome</keyword>
<feature type="transmembrane region" description="Helical" evidence="1">
    <location>
        <begin position="172"/>
        <end position="191"/>
    </location>
</feature>
<feature type="transmembrane region" description="Helical" evidence="1">
    <location>
        <begin position="28"/>
        <end position="47"/>
    </location>
</feature>
<evidence type="ECO:0000313" key="4">
    <source>
        <dbReference type="Proteomes" id="UP000192674"/>
    </source>
</evidence>
<feature type="transmembrane region" description="Helical" evidence="1">
    <location>
        <begin position="59"/>
        <end position="78"/>
    </location>
</feature>
<feature type="transmembrane region" description="Helical" evidence="1">
    <location>
        <begin position="141"/>
        <end position="160"/>
    </location>
</feature>
<feature type="transmembrane region" description="Helical" evidence="1">
    <location>
        <begin position="267"/>
        <end position="290"/>
    </location>
</feature>
<organism evidence="3 4">
    <name type="scientific">Kibdelosporangium aridum</name>
    <dbReference type="NCBI Taxonomy" id="2030"/>
    <lineage>
        <taxon>Bacteria</taxon>
        <taxon>Bacillati</taxon>
        <taxon>Actinomycetota</taxon>
        <taxon>Actinomycetes</taxon>
        <taxon>Pseudonocardiales</taxon>
        <taxon>Pseudonocardiaceae</taxon>
        <taxon>Kibdelosporangium</taxon>
    </lineage>
</organism>
<proteinExistence type="predicted"/>
<evidence type="ECO:0000313" key="3">
    <source>
        <dbReference type="EMBL" id="SMD22845.1"/>
    </source>
</evidence>
<sequence>MRLAGGLALAFAAASALAGSNLAIAAGIAVAIALLVILIPESPYEYPGYEVTRVVISQVVVNLPLIAVYASTFGAYVVPEYPEIASASLVLLVAVLTSNWHMDRIHPLRTIVLTALAVGAALLVTASFSESSEDVRQGQPQPWWGVALAAVALVPMLVPTPGSSRRSRLGRFALASLIAAAVCGGAVYQLGTDLAPTFLKDLFVAAELGPLGVALVVLIGAATVTAVIDTWSDAEIELSVLGGGWWPEWVGLLATAAMAAFVPPVLLMILAGAGVLINAAIWWHIGYVYIKYSS</sequence>
<keyword evidence="1" id="KW-1133">Transmembrane helix</keyword>
<feature type="transmembrane region" description="Helical" evidence="1">
    <location>
        <begin position="211"/>
        <end position="228"/>
    </location>
</feature>
<evidence type="ECO:0000256" key="2">
    <source>
        <dbReference type="SAM" id="SignalP"/>
    </source>
</evidence>
<feature type="transmembrane region" description="Helical" evidence="1">
    <location>
        <begin position="108"/>
        <end position="129"/>
    </location>
</feature>
<protein>
    <submittedName>
        <fullName evidence="3">Uncharacterized protein</fullName>
    </submittedName>
</protein>
<dbReference type="AlphaFoldDB" id="A0A1W2FLL9"/>
<feature type="chain" id="PRO_5038500576" evidence="2">
    <location>
        <begin position="19"/>
        <end position="294"/>
    </location>
</feature>
<reference evidence="3 4" key="1">
    <citation type="submission" date="2017-04" db="EMBL/GenBank/DDBJ databases">
        <authorList>
            <person name="Afonso C.L."/>
            <person name="Miller P.J."/>
            <person name="Scott M.A."/>
            <person name="Spackman E."/>
            <person name="Goraichik I."/>
            <person name="Dimitrov K.M."/>
            <person name="Suarez D.L."/>
            <person name="Swayne D.E."/>
        </authorList>
    </citation>
    <scope>NUCLEOTIDE SEQUENCE [LARGE SCALE GENOMIC DNA]</scope>
    <source>
        <strain evidence="3 4">DSM 43828</strain>
    </source>
</reference>
<dbReference type="Proteomes" id="UP000192674">
    <property type="component" value="Unassembled WGS sequence"/>
</dbReference>
<gene>
    <name evidence="3" type="ORF">SAMN05661093_07647</name>
</gene>
<feature type="signal peptide" evidence="2">
    <location>
        <begin position="1"/>
        <end position="18"/>
    </location>
</feature>
<dbReference type="RefSeq" id="WP_084431620.1">
    <property type="nucleotide sequence ID" value="NZ_FWXV01000008.1"/>
</dbReference>
<keyword evidence="1" id="KW-0812">Transmembrane</keyword>
<evidence type="ECO:0000256" key="1">
    <source>
        <dbReference type="SAM" id="Phobius"/>
    </source>
</evidence>
<feature type="transmembrane region" description="Helical" evidence="1">
    <location>
        <begin position="240"/>
        <end position="261"/>
    </location>
</feature>
<dbReference type="OrthoDB" id="9974200at2"/>
<keyword evidence="1" id="KW-0472">Membrane</keyword>
<dbReference type="EMBL" id="FWXV01000008">
    <property type="protein sequence ID" value="SMD22845.1"/>
    <property type="molecule type" value="Genomic_DNA"/>
</dbReference>
<name>A0A1W2FLL9_KIBAR</name>
<accession>A0A1W2FLL9</accession>